<dbReference type="Proteomes" id="UP000054558">
    <property type="component" value="Unassembled WGS sequence"/>
</dbReference>
<evidence type="ECO:0008006" key="4">
    <source>
        <dbReference type="Google" id="ProtNLM"/>
    </source>
</evidence>
<proteinExistence type="predicted"/>
<reference evidence="2 3" key="1">
    <citation type="journal article" date="2014" name="Nat. Commun.">
        <title>Klebsormidium flaccidum genome reveals primary factors for plant terrestrial adaptation.</title>
        <authorList>
            <person name="Hori K."/>
            <person name="Maruyama F."/>
            <person name="Fujisawa T."/>
            <person name="Togashi T."/>
            <person name="Yamamoto N."/>
            <person name="Seo M."/>
            <person name="Sato S."/>
            <person name="Yamada T."/>
            <person name="Mori H."/>
            <person name="Tajima N."/>
            <person name="Moriyama T."/>
            <person name="Ikeuchi M."/>
            <person name="Watanabe M."/>
            <person name="Wada H."/>
            <person name="Kobayashi K."/>
            <person name="Saito M."/>
            <person name="Masuda T."/>
            <person name="Sasaki-Sekimoto Y."/>
            <person name="Mashiguchi K."/>
            <person name="Awai K."/>
            <person name="Shimojima M."/>
            <person name="Masuda S."/>
            <person name="Iwai M."/>
            <person name="Nobusawa T."/>
            <person name="Narise T."/>
            <person name="Kondo S."/>
            <person name="Saito H."/>
            <person name="Sato R."/>
            <person name="Murakawa M."/>
            <person name="Ihara Y."/>
            <person name="Oshima-Yamada Y."/>
            <person name="Ohtaka K."/>
            <person name="Satoh M."/>
            <person name="Sonobe K."/>
            <person name="Ishii M."/>
            <person name="Ohtani R."/>
            <person name="Kanamori-Sato M."/>
            <person name="Honoki R."/>
            <person name="Miyazaki D."/>
            <person name="Mochizuki H."/>
            <person name="Umetsu J."/>
            <person name="Higashi K."/>
            <person name="Shibata D."/>
            <person name="Kamiya Y."/>
            <person name="Sato N."/>
            <person name="Nakamura Y."/>
            <person name="Tabata S."/>
            <person name="Ida S."/>
            <person name="Kurokawa K."/>
            <person name="Ohta H."/>
        </authorList>
    </citation>
    <scope>NUCLEOTIDE SEQUENCE [LARGE SCALE GENOMIC DNA]</scope>
    <source>
        <strain evidence="2 3">NIES-2285</strain>
    </source>
</reference>
<dbReference type="OrthoDB" id="1913277at2759"/>
<name>A0A1Y1HWP8_KLENI</name>
<gene>
    <name evidence="2" type="ORF">KFL_000790260</name>
</gene>
<accession>A0A1Y1HWP8</accession>
<organism evidence="2 3">
    <name type="scientific">Klebsormidium nitens</name>
    <name type="common">Green alga</name>
    <name type="synonym">Ulothrix nitens</name>
    <dbReference type="NCBI Taxonomy" id="105231"/>
    <lineage>
        <taxon>Eukaryota</taxon>
        <taxon>Viridiplantae</taxon>
        <taxon>Streptophyta</taxon>
        <taxon>Klebsormidiophyceae</taxon>
        <taxon>Klebsormidiales</taxon>
        <taxon>Klebsormidiaceae</taxon>
        <taxon>Klebsormidium</taxon>
    </lineage>
</organism>
<feature type="region of interest" description="Disordered" evidence="1">
    <location>
        <begin position="146"/>
        <end position="168"/>
    </location>
</feature>
<protein>
    <recommendedName>
        <fullName evidence="4">Mitochondrial inner membrane translocase subunit Tim17/Tim22/Tim23/peroxisomal protein PMP24</fullName>
    </recommendedName>
</protein>
<dbReference type="EMBL" id="DF237028">
    <property type="protein sequence ID" value="GAQ81401.1"/>
    <property type="molecule type" value="Genomic_DNA"/>
</dbReference>
<feature type="compositionally biased region" description="Basic and acidic residues" evidence="1">
    <location>
        <begin position="146"/>
        <end position="165"/>
    </location>
</feature>
<evidence type="ECO:0000256" key="1">
    <source>
        <dbReference type="SAM" id="MobiDB-lite"/>
    </source>
</evidence>
<evidence type="ECO:0000313" key="2">
    <source>
        <dbReference type="EMBL" id="GAQ81401.1"/>
    </source>
</evidence>
<dbReference type="OMA" id="ICATYAT"/>
<keyword evidence="3" id="KW-1185">Reference proteome</keyword>
<evidence type="ECO:0000313" key="3">
    <source>
        <dbReference type="Proteomes" id="UP000054558"/>
    </source>
</evidence>
<dbReference type="AlphaFoldDB" id="A0A1Y1HWP8"/>
<sequence>MPPGHRRNRPHNEGWQGRLLNRTLGGAGVGMLGGSLVALYKGRPVSTYTLTVGLNAAIATACCCGATEAVREVRHGMDGWQNALVGSAISGAFLGRFWGGPSRVLPFAFSFGVLGVAASFASDQLHEYKIRRALVNLETEETESGKALHCLDDRQDGSERRKEEESAPSMWDWLPVRRASEDEIRRRENKVEESLASQKQRENNGH</sequence>
<feature type="region of interest" description="Disordered" evidence="1">
    <location>
        <begin position="183"/>
        <end position="206"/>
    </location>
</feature>